<keyword evidence="1" id="KW-1133">Transmembrane helix</keyword>
<evidence type="ECO:0000313" key="2">
    <source>
        <dbReference type="EMBL" id="MCV3290886.1"/>
    </source>
</evidence>
<keyword evidence="1" id="KW-0812">Transmembrane</keyword>
<dbReference type="RefSeq" id="WP_263686661.1">
    <property type="nucleotide sequence ID" value="NZ_JAJVCY010000094.1"/>
</dbReference>
<keyword evidence="1" id="KW-0472">Membrane</keyword>
<reference evidence="2" key="1">
    <citation type="submission" date="2022-01" db="EMBL/GenBank/DDBJ databases">
        <title>Comparison of Fish pathogen Aeromonas spp.</title>
        <authorList>
            <person name="Dubey S."/>
            <person name="Sorum H."/>
            <person name="Munangandu H.M."/>
        </authorList>
    </citation>
    <scope>NUCLEOTIDE SEQUENCE</scope>
    <source>
        <strain evidence="2">SD/21-15</strain>
    </source>
</reference>
<protein>
    <recommendedName>
        <fullName evidence="4">WavQ</fullName>
    </recommendedName>
</protein>
<dbReference type="Proteomes" id="UP001208651">
    <property type="component" value="Unassembled WGS sequence"/>
</dbReference>
<comment type="caution">
    <text evidence="2">The sequence shown here is derived from an EMBL/GenBank/DDBJ whole genome shotgun (WGS) entry which is preliminary data.</text>
</comment>
<feature type="transmembrane region" description="Helical" evidence="1">
    <location>
        <begin position="217"/>
        <end position="235"/>
    </location>
</feature>
<dbReference type="EMBL" id="JAJVCY010000094">
    <property type="protein sequence ID" value="MCV3290886.1"/>
    <property type="molecule type" value="Genomic_DNA"/>
</dbReference>
<evidence type="ECO:0000313" key="3">
    <source>
        <dbReference type="Proteomes" id="UP001208651"/>
    </source>
</evidence>
<accession>A0AAW5RTW8</accession>
<evidence type="ECO:0008006" key="4">
    <source>
        <dbReference type="Google" id="ProtNLM"/>
    </source>
</evidence>
<organism evidence="2 3">
    <name type="scientific">Aeromonas media</name>
    <dbReference type="NCBI Taxonomy" id="651"/>
    <lineage>
        <taxon>Bacteria</taxon>
        <taxon>Pseudomonadati</taxon>
        <taxon>Pseudomonadota</taxon>
        <taxon>Gammaproteobacteria</taxon>
        <taxon>Aeromonadales</taxon>
        <taxon>Aeromonadaceae</taxon>
        <taxon>Aeromonas</taxon>
    </lineage>
</organism>
<name>A0AAW5RTW8_AERME</name>
<evidence type="ECO:0000256" key="1">
    <source>
        <dbReference type="SAM" id="Phobius"/>
    </source>
</evidence>
<proteinExistence type="predicted"/>
<dbReference type="AlphaFoldDB" id="A0AAW5RTW8"/>
<gene>
    <name evidence="2" type="ORF">LZT28_22175</name>
</gene>
<sequence length="300" mass="34527">MKFIIVTKSYDENIGGSIVLHKLCHLINEHGGDAFIHPFITTHECSFYGIYKKQKSKLAVCLKKFETNPLFNTPIIKSLKGLDEHEYCVIYPEIVDGNPLHAKNVIRWFLHHPGFHTGRVQYNTGELYFSYGVFGNNFIIQGSNRSKLKLEVTHLFTEYYNLNNANGIRHGTSYCIRKGTGRNIVHDLTDSILIDGRSHSEIANIFKKTKYFISYDLYTAYFWFAILCGCIPIVIPESNMTKEEWYPDEQSRIGIAYGFEDIPTAMHQAEQARITIGSKESLLSPLIKRFMNEVEAYFIN</sequence>